<organism evidence="1 2">
    <name type="scientific">Nocardia puris</name>
    <dbReference type="NCBI Taxonomy" id="208602"/>
    <lineage>
        <taxon>Bacteria</taxon>
        <taxon>Bacillati</taxon>
        <taxon>Actinomycetota</taxon>
        <taxon>Actinomycetes</taxon>
        <taxon>Mycobacteriales</taxon>
        <taxon>Nocardiaceae</taxon>
        <taxon>Nocardia</taxon>
    </lineage>
</organism>
<sequence length="140" mass="14615">MPASKHVYRYLPASEPGRAPLVTSCAALDLGPAPLAVGFSNGAIMATALLTAQPGLLAGAILFRSLSPFADDPGCDLARVPVLMIDGANDVRRSAGDGLRLAGRLRRAGAQVTHYVLPVGHSITAADRTLAREWIRAQGF</sequence>
<accession>A0A366DUZ7</accession>
<dbReference type="Gene3D" id="3.40.50.1820">
    <property type="entry name" value="alpha/beta hydrolase"/>
    <property type="match status" value="1"/>
</dbReference>
<dbReference type="InterPro" id="IPR029058">
    <property type="entry name" value="AB_hydrolase_fold"/>
</dbReference>
<dbReference type="STRING" id="1210090.GCA_001613185_00285"/>
<comment type="caution">
    <text evidence="1">The sequence shown here is derived from an EMBL/GenBank/DDBJ whole genome shotgun (WGS) entry which is preliminary data.</text>
</comment>
<dbReference type="Proteomes" id="UP000252586">
    <property type="component" value="Unassembled WGS sequence"/>
</dbReference>
<evidence type="ECO:0008006" key="3">
    <source>
        <dbReference type="Google" id="ProtNLM"/>
    </source>
</evidence>
<dbReference type="SUPFAM" id="SSF53474">
    <property type="entry name" value="alpha/beta-Hydrolases"/>
    <property type="match status" value="1"/>
</dbReference>
<evidence type="ECO:0000313" key="1">
    <source>
        <dbReference type="EMBL" id="RBO93920.1"/>
    </source>
</evidence>
<gene>
    <name evidence="1" type="ORF">DFR74_102340</name>
</gene>
<dbReference type="AlphaFoldDB" id="A0A366DUZ7"/>
<keyword evidence="2" id="KW-1185">Reference proteome</keyword>
<reference evidence="1 2" key="1">
    <citation type="submission" date="2018-06" db="EMBL/GenBank/DDBJ databases">
        <title>Genomic Encyclopedia of Type Strains, Phase IV (KMG-IV): sequencing the most valuable type-strain genomes for metagenomic binning, comparative biology and taxonomic classification.</title>
        <authorList>
            <person name="Goeker M."/>
        </authorList>
    </citation>
    <scope>NUCLEOTIDE SEQUENCE [LARGE SCALE GENOMIC DNA]</scope>
    <source>
        <strain evidence="1 2">DSM 44599</strain>
    </source>
</reference>
<evidence type="ECO:0000313" key="2">
    <source>
        <dbReference type="Proteomes" id="UP000252586"/>
    </source>
</evidence>
<dbReference type="EMBL" id="QNRE01000002">
    <property type="protein sequence ID" value="RBO93920.1"/>
    <property type="molecule type" value="Genomic_DNA"/>
</dbReference>
<proteinExistence type="predicted"/>
<protein>
    <recommendedName>
        <fullName evidence="3">Phospholipase/carboxylesterase</fullName>
    </recommendedName>
</protein>
<name>A0A366DUZ7_9NOCA</name>